<dbReference type="PANTHER" id="PTHR48100">
    <property type="entry name" value="BROAD-SPECIFICITY PHOSPHATASE YOR283W-RELATED"/>
    <property type="match status" value="1"/>
</dbReference>
<dbReference type="InterPro" id="IPR013078">
    <property type="entry name" value="His_Pase_superF_clade-1"/>
</dbReference>
<dbReference type="Pfam" id="PF00300">
    <property type="entry name" value="His_Phos_1"/>
    <property type="match status" value="1"/>
</dbReference>
<dbReference type="SMART" id="SM00855">
    <property type="entry name" value="PGAM"/>
    <property type="match status" value="1"/>
</dbReference>
<comment type="caution">
    <text evidence="1">The sequence shown here is derived from an EMBL/GenBank/DDBJ whole genome shotgun (WGS) entry which is preliminary data.</text>
</comment>
<dbReference type="CDD" id="cd07067">
    <property type="entry name" value="HP_PGM_like"/>
    <property type="match status" value="1"/>
</dbReference>
<proteinExistence type="predicted"/>
<dbReference type="InterPro" id="IPR029033">
    <property type="entry name" value="His_PPase_superfam"/>
</dbReference>
<organism evidence="1 2">
    <name type="scientific">Acinetobacter rudis</name>
    <dbReference type="NCBI Taxonomy" id="632955"/>
    <lineage>
        <taxon>Bacteria</taxon>
        <taxon>Pseudomonadati</taxon>
        <taxon>Pseudomonadota</taxon>
        <taxon>Gammaproteobacteria</taxon>
        <taxon>Moraxellales</taxon>
        <taxon>Moraxellaceae</taxon>
        <taxon>Acinetobacter</taxon>
    </lineage>
</organism>
<dbReference type="RefSeq" id="WP_308981301.1">
    <property type="nucleotide sequence ID" value="NZ_JAVIDL010000011.1"/>
</dbReference>
<dbReference type="PANTHER" id="PTHR48100:SF1">
    <property type="entry name" value="HISTIDINE PHOSPHATASE FAMILY PROTEIN-RELATED"/>
    <property type="match status" value="1"/>
</dbReference>
<name>A0AAW8J660_9GAMM</name>
<protein>
    <submittedName>
        <fullName evidence="1">Histidine phosphatase family protein</fullName>
    </submittedName>
</protein>
<dbReference type="SUPFAM" id="SSF53254">
    <property type="entry name" value="Phosphoglycerate mutase-like"/>
    <property type="match status" value="1"/>
</dbReference>
<dbReference type="AlphaFoldDB" id="A0AAW8J660"/>
<dbReference type="Gene3D" id="3.40.50.1240">
    <property type="entry name" value="Phosphoglycerate mutase-like"/>
    <property type="match status" value="1"/>
</dbReference>
<sequence length="217" mass="24945">MLRIDVLRHGESELSACLRGSLNDALTPQGWQQMQQGVANVVDVYSNQFNSTLVPWQAIWTSPLQRCERFASDLSERLNLDLYKSTKFQEMHFGDWEGQTTALLYQQYPEQLAEFWQHPTQFTPPSAESLEVFQQRVWSGLEQMLVQMQTLQLTHVLLVSHGGVIKLLKCLALQQDLDLILTQSAELGQLYRFELTFSRSQQLCIRSVEANVRATPE</sequence>
<dbReference type="GO" id="GO:0005737">
    <property type="term" value="C:cytoplasm"/>
    <property type="evidence" value="ECO:0007669"/>
    <property type="project" value="TreeGrafter"/>
</dbReference>
<gene>
    <name evidence="1" type="ORF">RFH47_07455</name>
</gene>
<reference evidence="1" key="1">
    <citation type="submission" date="2023-08" db="EMBL/GenBank/DDBJ databases">
        <title>Emergence of clinically-relevant ST2 carbapenem-resistant Acinetobacter baumannii strains in hospital sewages in Zhejiang, East of China.</title>
        <authorList>
            <person name="Kaichao C."/>
            <person name="Zhang R."/>
        </authorList>
    </citation>
    <scope>NUCLEOTIDE SEQUENCE</scope>
    <source>
        <strain evidence="1">M-RB-37</strain>
    </source>
</reference>
<evidence type="ECO:0000313" key="1">
    <source>
        <dbReference type="EMBL" id="MDQ8935562.1"/>
    </source>
</evidence>
<dbReference type="EMBL" id="JAVIDL010000011">
    <property type="protein sequence ID" value="MDQ8935562.1"/>
    <property type="molecule type" value="Genomic_DNA"/>
</dbReference>
<evidence type="ECO:0000313" key="2">
    <source>
        <dbReference type="Proteomes" id="UP001243844"/>
    </source>
</evidence>
<dbReference type="Proteomes" id="UP001243844">
    <property type="component" value="Unassembled WGS sequence"/>
</dbReference>
<dbReference type="InterPro" id="IPR050275">
    <property type="entry name" value="PGM_Phosphatase"/>
</dbReference>
<dbReference type="GO" id="GO:0016791">
    <property type="term" value="F:phosphatase activity"/>
    <property type="evidence" value="ECO:0007669"/>
    <property type="project" value="TreeGrafter"/>
</dbReference>
<accession>A0AAW8J660</accession>